<feature type="region of interest" description="Disordered" evidence="1">
    <location>
        <begin position="156"/>
        <end position="188"/>
    </location>
</feature>
<feature type="compositionally biased region" description="Basic and acidic residues" evidence="1">
    <location>
        <begin position="225"/>
        <end position="239"/>
    </location>
</feature>
<protein>
    <submittedName>
        <fullName evidence="2">Uncharacterized protein</fullName>
    </submittedName>
</protein>
<reference evidence="2" key="1">
    <citation type="journal article" date="2019" name="Sci. Rep.">
        <title>Draft genome of Tanacetum cinerariifolium, the natural source of mosquito coil.</title>
        <authorList>
            <person name="Yamashiro T."/>
            <person name="Shiraishi A."/>
            <person name="Satake H."/>
            <person name="Nakayama K."/>
        </authorList>
    </citation>
    <scope>NUCLEOTIDE SEQUENCE</scope>
</reference>
<dbReference type="EMBL" id="BKCJ010113208">
    <property type="protein sequence ID" value="GEX52067.1"/>
    <property type="molecule type" value="Genomic_DNA"/>
</dbReference>
<accession>A0A699H622</accession>
<feature type="region of interest" description="Disordered" evidence="1">
    <location>
        <begin position="85"/>
        <end position="131"/>
    </location>
</feature>
<organism evidence="2">
    <name type="scientific">Tanacetum cinerariifolium</name>
    <name type="common">Dalmatian daisy</name>
    <name type="synonym">Chrysanthemum cinerariifolium</name>
    <dbReference type="NCBI Taxonomy" id="118510"/>
    <lineage>
        <taxon>Eukaryota</taxon>
        <taxon>Viridiplantae</taxon>
        <taxon>Streptophyta</taxon>
        <taxon>Embryophyta</taxon>
        <taxon>Tracheophyta</taxon>
        <taxon>Spermatophyta</taxon>
        <taxon>Magnoliopsida</taxon>
        <taxon>eudicotyledons</taxon>
        <taxon>Gunneridae</taxon>
        <taxon>Pentapetalae</taxon>
        <taxon>asterids</taxon>
        <taxon>campanulids</taxon>
        <taxon>Asterales</taxon>
        <taxon>Asteraceae</taxon>
        <taxon>Asteroideae</taxon>
        <taxon>Anthemideae</taxon>
        <taxon>Anthemidinae</taxon>
        <taxon>Tanacetum</taxon>
    </lineage>
</organism>
<feature type="region of interest" description="Disordered" evidence="1">
    <location>
        <begin position="225"/>
        <end position="260"/>
    </location>
</feature>
<feature type="compositionally biased region" description="Acidic residues" evidence="1">
    <location>
        <begin position="159"/>
        <end position="169"/>
    </location>
</feature>
<dbReference type="AlphaFoldDB" id="A0A699H622"/>
<proteinExistence type="predicted"/>
<name>A0A699H622_TANCI</name>
<comment type="caution">
    <text evidence="2">The sequence shown here is derived from an EMBL/GenBank/DDBJ whole genome shotgun (WGS) entry which is preliminary data.</text>
</comment>
<feature type="compositionally biased region" description="Low complexity" evidence="1">
    <location>
        <begin position="85"/>
        <end position="108"/>
    </location>
</feature>
<gene>
    <name evidence="2" type="ORF">Tci_324042</name>
</gene>
<sequence length="410" mass="46695">MLPYPRFTKLIMSHYMTAFPEISRRARDRYHNLKDDVMIKSIFNSVKNKTVIGMRIPDWMITKEMKLTKNYRFYGEVFRVDVPTTQSQQTMSTQGTHRTTSSPRTPTPVVAEGESSAQRSSPPRNDDIQNVLVTRLVPRSDKKSLEVEITDVVPPVNVNDEEEETADNDYELKRGEKGNTPSPTTIRSPRIHSTLISLDKISSQMNDAIDNQIPSHVDLPFVVRSRDQDDPHDDAHPEGENSATRQKTSEHGTIKLGGSSSGLAIDDHVIPNEKVSQELVDKMSKTIDEANVKTTVKEILVPPVQPKPTLVVQSCQRDPKAPTMTLVNQDLLYLKKGIEKYKVFFIVSKPVYGIIYKNIKKEKRVMRHQEVHKCYDATLKRVLEGLKSYNNDVKYGYVTHSLSKEDVEYL</sequence>
<evidence type="ECO:0000313" key="2">
    <source>
        <dbReference type="EMBL" id="GEX52067.1"/>
    </source>
</evidence>
<evidence type="ECO:0000256" key="1">
    <source>
        <dbReference type="SAM" id="MobiDB-lite"/>
    </source>
</evidence>